<evidence type="ECO:0000313" key="3">
    <source>
        <dbReference type="Proteomes" id="UP000234331"/>
    </source>
</evidence>
<accession>A0A2I2KKW5</accession>
<evidence type="ECO:0008006" key="4">
    <source>
        <dbReference type="Google" id="ProtNLM"/>
    </source>
</evidence>
<feature type="compositionally biased region" description="Polar residues" evidence="1">
    <location>
        <begin position="92"/>
        <end position="102"/>
    </location>
</feature>
<sequence length="109" mass="11413">MSGQEITQDGDAIAARVPAVHAFQDHLVTVGKLLHQAATTDFAGDAKDEATLIAKATFTQIMDSFGKVYGALGQAVGLQGDRLDAVRRIGDQTESAATQSAGWDSGSRH</sequence>
<dbReference type="OrthoDB" id="3216822at2"/>
<dbReference type="EMBL" id="FZMO01000040">
    <property type="protein sequence ID" value="SNQ46310.1"/>
    <property type="molecule type" value="Genomic_DNA"/>
</dbReference>
<dbReference type="Proteomes" id="UP000234331">
    <property type="component" value="Unassembled WGS sequence"/>
</dbReference>
<proteinExistence type="predicted"/>
<evidence type="ECO:0000313" key="2">
    <source>
        <dbReference type="EMBL" id="SNQ46310.1"/>
    </source>
</evidence>
<dbReference type="RefSeq" id="WP_101830364.1">
    <property type="nucleotide sequence ID" value="NZ_FZMO01000040.1"/>
</dbReference>
<name>A0A2I2KKW5_9ACTN</name>
<reference evidence="2 3" key="1">
    <citation type="submission" date="2017-06" db="EMBL/GenBank/DDBJ databases">
        <authorList>
            <person name="Kim H.J."/>
            <person name="Triplett B.A."/>
        </authorList>
    </citation>
    <scope>NUCLEOTIDE SEQUENCE [LARGE SCALE GENOMIC DNA]</scope>
    <source>
        <strain evidence="2">FRACA_ARgP5</strain>
    </source>
</reference>
<evidence type="ECO:0000256" key="1">
    <source>
        <dbReference type="SAM" id="MobiDB-lite"/>
    </source>
</evidence>
<feature type="region of interest" description="Disordered" evidence="1">
    <location>
        <begin position="90"/>
        <end position="109"/>
    </location>
</feature>
<dbReference type="AlphaFoldDB" id="A0A2I2KKW5"/>
<protein>
    <recommendedName>
        <fullName evidence="4">ESX-1 secretion-associated protein</fullName>
    </recommendedName>
</protein>
<keyword evidence="3" id="KW-1185">Reference proteome</keyword>
<organism evidence="2 3">
    <name type="scientific">Frankia canadensis</name>
    <dbReference type="NCBI Taxonomy" id="1836972"/>
    <lineage>
        <taxon>Bacteria</taxon>
        <taxon>Bacillati</taxon>
        <taxon>Actinomycetota</taxon>
        <taxon>Actinomycetes</taxon>
        <taxon>Frankiales</taxon>
        <taxon>Frankiaceae</taxon>
        <taxon>Frankia</taxon>
    </lineage>
</organism>
<gene>
    <name evidence="2" type="ORF">FRACA_1340009</name>
</gene>